<sequence length="39" mass="4912">MQIIPCLQCQSKVNHYFIRNFIFVTIRDYFQKNKVYKQR</sequence>
<dbReference type="EMBL" id="HG322949">
    <property type="protein sequence ID" value="CDG82037.1"/>
    <property type="molecule type" value="Genomic_DNA"/>
</dbReference>
<dbReference type="AlphaFoldDB" id="W0V456"/>
<protein>
    <submittedName>
        <fullName evidence="1">Uncharacterized protein</fullName>
    </submittedName>
</protein>
<evidence type="ECO:0000313" key="1">
    <source>
        <dbReference type="EMBL" id="CDG82037.1"/>
    </source>
</evidence>
<dbReference type="STRING" id="1349767.GJA_1384"/>
<evidence type="ECO:0000313" key="2">
    <source>
        <dbReference type="Proteomes" id="UP000027604"/>
    </source>
</evidence>
<organism evidence="1 2">
    <name type="scientific">Janthinobacterium agaricidamnosum NBRC 102515 = DSM 9628</name>
    <dbReference type="NCBI Taxonomy" id="1349767"/>
    <lineage>
        <taxon>Bacteria</taxon>
        <taxon>Pseudomonadati</taxon>
        <taxon>Pseudomonadota</taxon>
        <taxon>Betaproteobacteria</taxon>
        <taxon>Burkholderiales</taxon>
        <taxon>Oxalobacteraceae</taxon>
        <taxon>Janthinobacterium</taxon>
    </lineage>
</organism>
<accession>W0V456</accession>
<dbReference type="Proteomes" id="UP000027604">
    <property type="component" value="Chromosome I"/>
</dbReference>
<keyword evidence="2" id="KW-1185">Reference proteome</keyword>
<gene>
    <name evidence="1" type="ORF">GJA_1384</name>
</gene>
<reference evidence="1 2" key="1">
    <citation type="journal article" date="2015" name="Genome Announc.">
        <title>Genome Sequence of Mushroom Soft-Rot Pathogen Janthinobacterium agaricidamnosum.</title>
        <authorList>
            <person name="Graupner K."/>
            <person name="Lackner G."/>
            <person name="Hertweck C."/>
        </authorList>
    </citation>
    <scope>NUCLEOTIDE SEQUENCE [LARGE SCALE GENOMIC DNA]</scope>
    <source>
        <strain evidence="2">NBRC 102515 / DSM 9628</strain>
    </source>
</reference>
<name>W0V456_9BURK</name>
<proteinExistence type="predicted"/>
<dbReference type="HOGENOM" id="CLU_3311061_0_0_4"/>
<dbReference type="KEGG" id="jag:GJA_1384"/>